<dbReference type="Proteomes" id="UP000190852">
    <property type="component" value="Unassembled WGS sequence"/>
</dbReference>
<evidence type="ECO:0008006" key="3">
    <source>
        <dbReference type="Google" id="ProtNLM"/>
    </source>
</evidence>
<name>A0A1T5CAG4_9BACT</name>
<protein>
    <recommendedName>
        <fullName evidence="3">DUF4488 domain-containing protein</fullName>
    </recommendedName>
</protein>
<evidence type="ECO:0000313" key="1">
    <source>
        <dbReference type="EMBL" id="SKB56373.1"/>
    </source>
</evidence>
<proteinExistence type="predicted"/>
<organism evidence="1 2">
    <name type="scientific">Parabacteroides chartae</name>
    <dbReference type="NCBI Taxonomy" id="1037355"/>
    <lineage>
        <taxon>Bacteria</taxon>
        <taxon>Pseudomonadati</taxon>
        <taxon>Bacteroidota</taxon>
        <taxon>Bacteroidia</taxon>
        <taxon>Bacteroidales</taxon>
        <taxon>Tannerellaceae</taxon>
        <taxon>Parabacteroides</taxon>
    </lineage>
</organism>
<reference evidence="2" key="1">
    <citation type="submission" date="2017-02" db="EMBL/GenBank/DDBJ databases">
        <authorList>
            <person name="Varghese N."/>
            <person name="Submissions S."/>
        </authorList>
    </citation>
    <scope>NUCLEOTIDE SEQUENCE [LARGE SCALE GENOMIC DNA]</scope>
    <source>
        <strain evidence="2">DSM 24967</strain>
    </source>
</reference>
<keyword evidence="2" id="KW-1185">Reference proteome</keyword>
<dbReference type="EMBL" id="FUYQ01000011">
    <property type="protein sequence ID" value="SKB56373.1"/>
    <property type="molecule type" value="Genomic_DNA"/>
</dbReference>
<dbReference type="AlphaFoldDB" id="A0A1T5CAG4"/>
<dbReference type="RefSeq" id="WP_079683324.1">
    <property type="nucleotide sequence ID" value="NZ_FUYQ01000011.1"/>
</dbReference>
<accession>A0A1T5CAG4</accession>
<sequence>MKKFYSTILFLFFIVLFAGAVLDGKTPANYFAGKWDVTVVGTPQGDARLIVCLEEKDGKLTGKIVDPATNTEISPISDLTQAEKSVTFYFNAQGYTVSLQLKEKDKNSVTGSMMDMFDASGTRIEKK</sequence>
<gene>
    <name evidence="1" type="ORF">SAMN05660349_01789</name>
</gene>
<evidence type="ECO:0000313" key="2">
    <source>
        <dbReference type="Proteomes" id="UP000190852"/>
    </source>
</evidence>